<dbReference type="EMBL" id="CP003989">
    <property type="protein sequence ID" value="AGA32532.1"/>
    <property type="molecule type" value="Genomic_DNA"/>
</dbReference>
<dbReference type="GO" id="GO:0008690">
    <property type="term" value="F:3-deoxy-manno-octulosonate cytidylyltransferase activity"/>
    <property type="evidence" value="ECO:0007669"/>
    <property type="project" value="UniProtKB-UniRule"/>
</dbReference>
<dbReference type="PANTHER" id="PTHR42866:SF2">
    <property type="entry name" value="3-DEOXY-MANNO-OCTULOSONATE CYTIDYLYLTRANSFERASE, MITOCHONDRIAL"/>
    <property type="match status" value="1"/>
</dbReference>
<dbReference type="NCBIfam" id="NF003952">
    <property type="entry name" value="PRK05450.1-5"/>
    <property type="match status" value="1"/>
</dbReference>
<dbReference type="SUPFAM" id="SSF53448">
    <property type="entry name" value="Nucleotide-diphospho-sugar transferases"/>
    <property type="match status" value="1"/>
</dbReference>
<comment type="similarity">
    <text evidence="5">Belongs to the KdsB family.</text>
</comment>
<dbReference type="HAMAP" id="MF_00057">
    <property type="entry name" value="KdsB"/>
    <property type="match status" value="1"/>
</dbReference>
<dbReference type="Gene3D" id="3.90.550.10">
    <property type="entry name" value="Spore Coat Polysaccharide Biosynthesis Protein SpsA, Chain A"/>
    <property type="match status" value="1"/>
</dbReference>
<evidence type="ECO:0000256" key="1">
    <source>
        <dbReference type="ARBA" id="ARBA00004370"/>
    </source>
</evidence>
<comment type="subcellular location">
    <subcellularLocation>
        <location evidence="5">Cytoplasm</location>
    </subcellularLocation>
    <subcellularLocation>
        <location evidence="1">Membrane</location>
    </subcellularLocation>
</comment>
<gene>
    <name evidence="6" type="primary">kdsB [H]</name>
    <name evidence="5" type="synonym">kdsB</name>
    <name evidence="6" type="ordered locus">TVNIR_0843</name>
</gene>
<dbReference type="GO" id="GO:0005829">
    <property type="term" value="C:cytosol"/>
    <property type="evidence" value="ECO:0007669"/>
    <property type="project" value="TreeGrafter"/>
</dbReference>
<dbReference type="PANTHER" id="PTHR42866">
    <property type="entry name" value="3-DEOXY-MANNO-OCTULOSONATE CYTIDYLYLTRANSFERASE"/>
    <property type="match status" value="1"/>
</dbReference>
<dbReference type="eggNOG" id="COG1212">
    <property type="taxonomic scope" value="Bacteria"/>
</dbReference>
<dbReference type="UniPathway" id="UPA00358">
    <property type="reaction ID" value="UER00476"/>
</dbReference>
<dbReference type="NCBIfam" id="NF003950">
    <property type="entry name" value="PRK05450.1-3"/>
    <property type="match status" value="1"/>
</dbReference>
<comment type="pathway">
    <text evidence="5">Nucleotide-sugar biosynthesis; CMP-3-deoxy-D-manno-octulosonate biosynthesis; CMP-3-deoxy-D-manno-octulosonate from 3-deoxy-D-manno-octulosonate and CTP: step 1/1.</text>
</comment>
<evidence type="ECO:0000256" key="2">
    <source>
        <dbReference type="ARBA" id="ARBA00022679"/>
    </source>
</evidence>
<sequence length="276" mass="29212">MPATGERKGGGHGAGSGSGMSAEPFIVVIPARMASSRLPGKPLVAIAGRPLIAHVVARARESRAQRVIVASDDARVLDVARASGAEACWTPAELPSGTDRIAAVAAQQRWPDETCVVNLQGDEPLTPGTLLDELAALLARHPGADMATLGVPIRSADDLRDPNQVKLVTDAAGRALYFSRAPIPWDREAAHAGHSPDLTQARRHLGLYAYRVGFLRQLTEQPPAALERIEQLEQLRALAIGAWIQVGIVDAPVPAGVDTPEDVDRLERLMAATAQA</sequence>
<keyword evidence="2 5" id="KW-0808">Transferase</keyword>
<dbReference type="KEGG" id="tni:TVNIR_0843"/>
<proteinExistence type="inferred from homology"/>
<dbReference type="GO" id="GO:0033468">
    <property type="term" value="P:CMP-keto-3-deoxy-D-manno-octulosonic acid biosynthetic process"/>
    <property type="evidence" value="ECO:0007669"/>
    <property type="project" value="UniProtKB-UniRule"/>
</dbReference>
<evidence type="ECO:0000256" key="3">
    <source>
        <dbReference type="ARBA" id="ARBA00022695"/>
    </source>
</evidence>
<dbReference type="InterPro" id="IPR004528">
    <property type="entry name" value="KdsB"/>
</dbReference>
<dbReference type="NCBIfam" id="TIGR00466">
    <property type="entry name" value="kdsB"/>
    <property type="match status" value="1"/>
</dbReference>
<name>L0DU43_THIND</name>
<dbReference type="InterPro" id="IPR003329">
    <property type="entry name" value="Cytidylyl_trans"/>
</dbReference>
<dbReference type="InterPro" id="IPR029044">
    <property type="entry name" value="Nucleotide-diphossugar_trans"/>
</dbReference>
<accession>L0DU43</accession>
<evidence type="ECO:0000313" key="7">
    <source>
        <dbReference type="Proteomes" id="UP000010809"/>
    </source>
</evidence>
<dbReference type="PATRIC" id="fig|1255043.3.peg.848"/>
<reference evidence="6" key="1">
    <citation type="submission" date="2015-12" db="EMBL/GenBank/DDBJ databases">
        <authorList>
            <person name="Tikhonova T.V."/>
            <person name="Pavlov A.R."/>
            <person name="Beletsky A.V."/>
            <person name="Mardanov A.V."/>
            <person name="Sorokin D.Y."/>
            <person name="Ravin N.V."/>
            <person name="Popov V.O."/>
        </authorList>
    </citation>
    <scope>NUCLEOTIDE SEQUENCE</scope>
    <source>
        <strain evidence="6">DSM 14787</strain>
    </source>
</reference>
<protein>
    <recommendedName>
        <fullName evidence="5">3-deoxy-manno-octulosonate cytidylyltransferase</fullName>
        <ecNumber evidence="5">2.7.7.38</ecNumber>
    </recommendedName>
    <alternativeName>
        <fullName evidence="5">CMP-2-keto-3-deoxyoctulosonic acid synthase</fullName>
        <shortName evidence="5">CKS</shortName>
        <shortName evidence="5">CMP-KDO synthase</shortName>
    </alternativeName>
</protein>
<organism evidence="6 7">
    <name type="scientific">Thioalkalivibrio nitratireducens (strain DSM 14787 / UNIQEM 213 / ALEN2)</name>
    <dbReference type="NCBI Taxonomy" id="1255043"/>
    <lineage>
        <taxon>Bacteria</taxon>
        <taxon>Pseudomonadati</taxon>
        <taxon>Pseudomonadota</taxon>
        <taxon>Gammaproteobacteria</taxon>
        <taxon>Chromatiales</taxon>
        <taxon>Ectothiorhodospiraceae</taxon>
        <taxon>Thioalkalivibrio</taxon>
    </lineage>
</organism>
<dbReference type="AlphaFoldDB" id="L0DU43"/>
<dbReference type="GO" id="GO:0016020">
    <property type="term" value="C:membrane"/>
    <property type="evidence" value="ECO:0007669"/>
    <property type="project" value="UniProtKB-SubCell"/>
</dbReference>
<dbReference type="FunFam" id="3.90.550.10:FF:000011">
    <property type="entry name" value="3-deoxy-manno-octulosonate cytidylyltransferase"/>
    <property type="match status" value="1"/>
</dbReference>
<dbReference type="STRING" id="1255043.TVNIR_0843"/>
<evidence type="ECO:0000256" key="4">
    <source>
        <dbReference type="ARBA" id="ARBA00022985"/>
    </source>
</evidence>
<evidence type="ECO:0000313" key="6">
    <source>
        <dbReference type="EMBL" id="AGA32532.1"/>
    </source>
</evidence>
<dbReference type="Proteomes" id="UP000010809">
    <property type="component" value="Chromosome"/>
</dbReference>
<keyword evidence="3 5" id="KW-0548">Nucleotidyltransferase</keyword>
<comment type="function">
    <text evidence="5">Activates KDO (a required 8-carbon sugar) for incorporation into bacterial lipopolysaccharide in Gram-negative bacteria.</text>
</comment>
<keyword evidence="5" id="KW-0963">Cytoplasm</keyword>
<comment type="pathway">
    <text evidence="5">Bacterial outer membrane biogenesis; lipopolysaccharide biosynthesis.</text>
</comment>
<comment type="catalytic activity">
    <reaction evidence="5">
        <text>3-deoxy-alpha-D-manno-oct-2-ulosonate + CTP = CMP-3-deoxy-beta-D-manno-octulosonate + diphosphate</text>
        <dbReference type="Rhea" id="RHEA:23448"/>
        <dbReference type="ChEBI" id="CHEBI:33019"/>
        <dbReference type="ChEBI" id="CHEBI:37563"/>
        <dbReference type="ChEBI" id="CHEBI:85986"/>
        <dbReference type="ChEBI" id="CHEBI:85987"/>
        <dbReference type="EC" id="2.7.7.38"/>
    </reaction>
</comment>
<dbReference type="UniPathway" id="UPA00030"/>
<keyword evidence="7" id="KW-1185">Reference proteome</keyword>
<dbReference type="GO" id="GO:0009103">
    <property type="term" value="P:lipopolysaccharide biosynthetic process"/>
    <property type="evidence" value="ECO:0007669"/>
    <property type="project" value="UniProtKB-UniRule"/>
</dbReference>
<dbReference type="HOGENOM" id="CLU_065038_1_0_6"/>
<dbReference type="CDD" id="cd02517">
    <property type="entry name" value="CMP-KDO-Synthetase"/>
    <property type="match status" value="1"/>
</dbReference>
<keyword evidence="4 5" id="KW-0448">Lipopolysaccharide biosynthesis</keyword>
<evidence type="ECO:0000256" key="5">
    <source>
        <dbReference type="HAMAP-Rule" id="MF_00057"/>
    </source>
</evidence>
<dbReference type="Pfam" id="PF02348">
    <property type="entry name" value="CTP_transf_3"/>
    <property type="match status" value="1"/>
</dbReference>
<dbReference type="EC" id="2.7.7.38" evidence="5"/>